<dbReference type="InterPro" id="IPR044650">
    <property type="entry name" value="SRFR1-like"/>
</dbReference>
<dbReference type="AlphaFoldDB" id="A0A2K3E698"/>
<accession>A0A2K3E698</accession>
<proteinExistence type="predicted"/>
<dbReference type="STRING" id="3055.A0A2K3E698"/>
<dbReference type="Gene3D" id="1.25.40.10">
    <property type="entry name" value="Tetratricopeptide repeat domain"/>
    <property type="match status" value="2"/>
</dbReference>
<dbReference type="Gramene" id="PNW88257">
    <property type="protein sequence ID" value="PNW88257"/>
    <property type="gene ID" value="CHLRE_01g021450v5"/>
</dbReference>
<dbReference type="ExpressionAtlas" id="A0A2K3E698">
    <property type="expression patterns" value="baseline"/>
</dbReference>
<evidence type="ECO:0000313" key="5">
    <source>
        <dbReference type="Proteomes" id="UP000006906"/>
    </source>
</evidence>
<sequence length="1136" mass="121004">MAFEFVSALAEQRYTECAKVLDASIAACDPGDAQGRAEMLVNRGYCHQRVQLYRKALKDYDAALEAVPRLPIALYRKGQVLAAQKKYEEARAVWNEALQACSERSDAQLVMDISAAIKDPTGVKVGLDGPTSRSPAQEQNGVGGRAVLGLQVVSILLLAVLVAGQYQLLSHKAGLSAVVGPLSADVAKAAAPAAASTSSWAPATPNPSPSSNGGAAPAPAAPAPSSSSSATTSPADAAGPSKPAAPAAEPAAQQKAGAATAAPSTGRGGVASTSAPSSSSTSSSSSSSSSNGGAASKPSSKSASPPPPGPSKGPAAAASTASSSSSSKAAAAGAVGECDVEEVDCVAQQKAARAAAAGGPGGAASPDMQTVLNNSIAIQLAVTQINSGSIVEAEAILDKVLVKTPRELGARVARGTARALRRDLAGAVEDFGVAIEVEPRYADSWKRRGQARSALGDHEGALADLQKAIDLAPLFGGPDSAQSRAECYVEKGMIYQKMRDYRRACRELQQAVKLDGSNAQAWNVLGLCSTSQGDIRDGVRAYEKAVELNPKLKEGWVNMGQALKEEGRTKEAERVLLKALALDPPDQPAVHVLRVLAQMKQQKGEHAAAIKLLDRALPVAEARDEQVIEVLYLRAICYHALGAAREAVRDYDDCLGHVPKTGIANVSEEARQFQFLSFYQKDIALYFYHSLERRAKDFCPDSELPAVFKELWCKKGPPTAELISHFPPQPPLPLTPAPLPPVSPAEMERLRPLTAAADQLGVLLQNHHQGFLPNVRQQRAAGYAAVELAQALREVVAARRAGRQVWVRSEGSSGQAGSAGRHLFGWRDAMDIVVKWRQLSEPNDQVVWVDLLTRREFEQGFGSHTPMFSGQTKCVRYYMNFARALELQKEVLLREGHAFDANNNTIPVGSEAKRAAIRAARTAEDMYQVLQQDSWVVVPIHSVARADHMMEGTRLTLVRVPNQPDAYEFSIRTPVTPPRWKDFDAELEAAFEGILAAFAEDDLPLLASRIMTYCYYWYNFMPLARGTAAVGYTTMLGLFWGAGMPVTATIPKDYQVDWEAILAQHPDQFTASVSAWLYPPQARGQVAPAAELEAAAGGGKAPVFPAIDALPPVSEVLGTVRQRIFALNGENSKRYV</sequence>
<dbReference type="SUPFAM" id="SSF48452">
    <property type="entry name" value="TPR-like"/>
    <property type="match status" value="1"/>
</dbReference>
<dbReference type="PANTHER" id="PTHR44749">
    <property type="entry name" value="SUPPRESSOR OF RPS4-RLD 1"/>
    <property type="match status" value="1"/>
</dbReference>
<reference evidence="4 5" key="1">
    <citation type="journal article" date="2007" name="Science">
        <title>The Chlamydomonas genome reveals the evolution of key animal and plant functions.</title>
        <authorList>
            <person name="Merchant S.S."/>
            <person name="Prochnik S.E."/>
            <person name="Vallon O."/>
            <person name="Harris E.H."/>
            <person name="Karpowicz S.J."/>
            <person name="Witman G.B."/>
            <person name="Terry A."/>
            <person name="Salamov A."/>
            <person name="Fritz-Laylin L.K."/>
            <person name="Marechal-Drouard L."/>
            <person name="Marshall W.F."/>
            <person name="Qu L.H."/>
            <person name="Nelson D.R."/>
            <person name="Sanderfoot A.A."/>
            <person name="Spalding M.H."/>
            <person name="Kapitonov V.V."/>
            <person name="Ren Q."/>
            <person name="Ferris P."/>
            <person name="Lindquist E."/>
            <person name="Shapiro H."/>
            <person name="Lucas S.M."/>
            <person name="Grimwood J."/>
            <person name="Schmutz J."/>
            <person name="Cardol P."/>
            <person name="Cerutti H."/>
            <person name="Chanfreau G."/>
            <person name="Chen C.L."/>
            <person name="Cognat V."/>
            <person name="Croft M.T."/>
            <person name="Dent R."/>
            <person name="Dutcher S."/>
            <person name="Fernandez E."/>
            <person name="Fukuzawa H."/>
            <person name="Gonzalez-Ballester D."/>
            <person name="Gonzalez-Halphen D."/>
            <person name="Hallmann A."/>
            <person name="Hanikenne M."/>
            <person name="Hippler M."/>
            <person name="Inwood W."/>
            <person name="Jabbari K."/>
            <person name="Kalanon M."/>
            <person name="Kuras R."/>
            <person name="Lefebvre P.A."/>
            <person name="Lemaire S.D."/>
            <person name="Lobanov A.V."/>
            <person name="Lohr M."/>
            <person name="Manuell A."/>
            <person name="Meier I."/>
            <person name="Mets L."/>
            <person name="Mittag M."/>
            <person name="Mittelmeier T."/>
            <person name="Moroney J.V."/>
            <person name="Moseley J."/>
            <person name="Napoli C."/>
            <person name="Nedelcu A.M."/>
            <person name="Niyogi K."/>
            <person name="Novoselov S.V."/>
            <person name="Paulsen I.T."/>
            <person name="Pazour G."/>
            <person name="Purton S."/>
            <person name="Ral J.P."/>
            <person name="Riano-Pachon D.M."/>
            <person name="Riekhof W."/>
            <person name="Rymarquis L."/>
            <person name="Schroda M."/>
            <person name="Stern D."/>
            <person name="Umen J."/>
            <person name="Willows R."/>
            <person name="Wilson N."/>
            <person name="Zimmer S.L."/>
            <person name="Allmer J."/>
            <person name="Balk J."/>
            <person name="Bisova K."/>
            <person name="Chen C.J."/>
            <person name="Elias M."/>
            <person name="Gendler K."/>
            <person name="Hauser C."/>
            <person name="Lamb M.R."/>
            <person name="Ledford H."/>
            <person name="Long J.C."/>
            <person name="Minagawa J."/>
            <person name="Page M.D."/>
            <person name="Pan J."/>
            <person name="Pootakham W."/>
            <person name="Roje S."/>
            <person name="Rose A."/>
            <person name="Stahlberg E."/>
            <person name="Terauchi A.M."/>
            <person name="Yang P."/>
            <person name="Ball S."/>
            <person name="Bowler C."/>
            <person name="Dieckmann C.L."/>
            <person name="Gladyshev V.N."/>
            <person name="Green P."/>
            <person name="Jorgensen R."/>
            <person name="Mayfield S."/>
            <person name="Mueller-Roeber B."/>
            <person name="Rajamani S."/>
            <person name="Sayre R.T."/>
            <person name="Brokstein P."/>
            <person name="Dubchak I."/>
            <person name="Goodstein D."/>
            <person name="Hornick L."/>
            <person name="Huang Y.W."/>
            <person name="Jhaveri J."/>
            <person name="Luo Y."/>
            <person name="Martinez D."/>
            <person name="Ngau W.C."/>
            <person name="Otillar B."/>
            <person name="Poliakov A."/>
            <person name="Porter A."/>
            <person name="Szajkowski L."/>
            <person name="Werner G."/>
            <person name="Zhou K."/>
            <person name="Grigoriev I.V."/>
            <person name="Rokhsar D.S."/>
            <person name="Grossman A.R."/>
        </authorList>
    </citation>
    <scope>NUCLEOTIDE SEQUENCE [LARGE SCALE GENOMIC DNA]</scope>
    <source>
        <strain evidence="5">CC-503</strain>
    </source>
</reference>
<feature type="repeat" description="TPR" evidence="1">
    <location>
        <begin position="553"/>
        <end position="586"/>
    </location>
</feature>
<dbReference type="PaxDb" id="3055-EDP09255"/>
<protein>
    <recommendedName>
        <fullName evidence="3">Cytochrome c-type biogenesis protein H TPR domain-containing protein</fullName>
    </recommendedName>
</protein>
<dbReference type="Pfam" id="PF23914">
    <property type="entry name" value="TPR_CcmH_CycH"/>
    <property type="match status" value="1"/>
</dbReference>
<dbReference type="GO" id="GO:0045892">
    <property type="term" value="P:negative regulation of DNA-templated transcription"/>
    <property type="evidence" value="ECO:0007669"/>
    <property type="project" value="InterPro"/>
</dbReference>
<feature type="repeat" description="TPR" evidence="1">
    <location>
        <begin position="485"/>
        <end position="518"/>
    </location>
</feature>
<dbReference type="PROSITE" id="PS50005">
    <property type="entry name" value="TPR"/>
    <property type="match status" value="5"/>
</dbReference>
<feature type="domain" description="Cytochrome c-type biogenesis protein H TPR" evidence="3">
    <location>
        <begin position="508"/>
        <end position="626"/>
    </location>
</feature>
<dbReference type="InterPro" id="IPR019734">
    <property type="entry name" value="TPR_rpt"/>
</dbReference>
<feature type="compositionally biased region" description="Low complexity" evidence="2">
    <location>
        <begin position="312"/>
        <end position="322"/>
    </location>
</feature>
<gene>
    <name evidence="4" type="ORF">CHLRE_01g021450v5</name>
</gene>
<evidence type="ECO:0000256" key="2">
    <source>
        <dbReference type="SAM" id="MobiDB-lite"/>
    </source>
</evidence>
<dbReference type="Pfam" id="PF13181">
    <property type="entry name" value="TPR_8"/>
    <property type="match status" value="1"/>
</dbReference>
<name>A0A2K3E698_CHLRE</name>
<keyword evidence="5" id="KW-1185">Reference proteome</keyword>
<dbReference type="InterPro" id="IPR056413">
    <property type="entry name" value="TPR_CcmH_CycH"/>
</dbReference>
<dbReference type="InParanoid" id="A0A2K3E698"/>
<dbReference type="Proteomes" id="UP000006906">
    <property type="component" value="Chromosome 1"/>
</dbReference>
<dbReference type="RefSeq" id="XP_042928394.1">
    <property type="nucleotide sequence ID" value="XM_043058480.1"/>
</dbReference>
<feature type="compositionally biased region" description="Low complexity" evidence="2">
    <location>
        <begin position="195"/>
        <end position="303"/>
    </location>
</feature>
<keyword evidence="1" id="KW-0802">TPR repeat</keyword>
<dbReference type="FunCoup" id="A0A2K3E698">
    <property type="interactions" value="130"/>
</dbReference>
<evidence type="ECO:0000313" key="4">
    <source>
        <dbReference type="EMBL" id="PNW88257.1"/>
    </source>
</evidence>
<evidence type="ECO:0000256" key="1">
    <source>
        <dbReference type="PROSITE-ProRule" id="PRU00339"/>
    </source>
</evidence>
<dbReference type="SMART" id="SM00028">
    <property type="entry name" value="TPR"/>
    <property type="match status" value="9"/>
</dbReference>
<organism evidence="4 5">
    <name type="scientific">Chlamydomonas reinhardtii</name>
    <name type="common">Chlamydomonas smithii</name>
    <dbReference type="NCBI Taxonomy" id="3055"/>
    <lineage>
        <taxon>Eukaryota</taxon>
        <taxon>Viridiplantae</taxon>
        <taxon>Chlorophyta</taxon>
        <taxon>core chlorophytes</taxon>
        <taxon>Chlorophyceae</taxon>
        <taxon>CS clade</taxon>
        <taxon>Chlamydomonadales</taxon>
        <taxon>Chlamydomonadaceae</taxon>
        <taxon>Chlamydomonas</taxon>
    </lineage>
</organism>
<dbReference type="PANTHER" id="PTHR44749:SF1">
    <property type="entry name" value="TETRATRICOPEPTIDE-LIKE HELICAL DOMAIN-CONTAINING PROTEIN"/>
    <property type="match status" value="1"/>
</dbReference>
<dbReference type="InterPro" id="IPR011990">
    <property type="entry name" value="TPR-like_helical_dom_sf"/>
</dbReference>
<dbReference type="GeneID" id="5715211"/>
<feature type="repeat" description="TPR" evidence="1">
    <location>
        <begin position="519"/>
        <end position="552"/>
    </location>
</feature>
<dbReference type="OrthoDB" id="1926212at2759"/>
<dbReference type="Pfam" id="PF13432">
    <property type="entry name" value="TPR_16"/>
    <property type="match status" value="1"/>
</dbReference>
<evidence type="ECO:0000259" key="3">
    <source>
        <dbReference type="Pfam" id="PF23914"/>
    </source>
</evidence>
<feature type="repeat" description="TPR" evidence="1">
    <location>
        <begin position="442"/>
        <end position="475"/>
    </location>
</feature>
<feature type="repeat" description="TPR" evidence="1">
    <location>
        <begin position="37"/>
        <end position="70"/>
    </location>
</feature>
<feature type="region of interest" description="Disordered" evidence="2">
    <location>
        <begin position="195"/>
        <end position="322"/>
    </location>
</feature>
<dbReference type="EMBL" id="CM008962">
    <property type="protein sequence ID" value="PNW88257.1"/>
    <property type="molecule type" value="Genomic_DNA"/>
</dbReference>